<comment type="subcellular location">
    <subcellularLocation>
        <location evidence="2">Secreted</location>
    </subcellularLocation>
</comment>
<evidence type="ECO:0000256" key="7">
    <source>
        <dbReference type="ARBA" id="ARBA00022729"/>
    </source>
</evidence>
<organism evidence="12 13">
    <name type="scientific">Septoria linicola</name>
    <dbReference type="NCBI Taxonomy" id="215465"/>
    <lineage>
        <taxon>Eukaryota</taxon>
        <taxon>Fungi</taxon>
        <taxon>Dikarya</taxon>
        <taxon>Ascomycota</taxon>
        <taxon>Pezizomycotina</taxon>
        <taxon>Dothideomycetes</taxon>
        <taxon>Dothideomycetidae</taxon>
        <taxon>Mycosphaerellales</taxon>
        <taxon>Mycosphaerellaceae</taxon>
        <taxon>Septoria</taxon>
    </lineage>
</organism>
<evidence type="ECO:0000256" key="8">
    <source>
        <dbReference type="ARBA" id="ARBA00022801"/>
    </source>
</evidence>
<dbReference type="OrthoDB" id="7202371at2759"/>
<keyword evidence="6" id="KW-0479">Metal-binding</keyword>
<keyword evidence="5" id="KW-0964">Secreted</keyword>
<dbReference type="GO" id="GO:0005576">
    <property type="term" value="C:extracellular region"/>
    <property type="evidence" value="ECO:0007669"/>
    <property type="project" value="UniProtKB-SubCell"/>
</dbReference>
<dbReference type="SUPFAM" id="SSF51556">
    <property type="entry name" value="Metallo-dependent hydrolases"/>
    <property type="match status" value="1"/>
</dbReference>
<comment type="similarity">
    <text evidence="3">Belongs to the metallo-dependent hydrolases superfamily. Adenosine and AMP deaminases family. ADGF subfamily.</text>
</comment>
<evidence type="ECO:0000256" key="4">
    <source>
        <dbReference type="ARBA" id="ARBA00012784"/>
    </source>
</evidence>
<dbReference type="PANTHER" id="PTHR11409">
    <property type="entry name" value="ADENOSINE DEAMINASE"/>
    <property type="match status" value="1"/>
</dbReference>
<dbReference type="GO" id="GO:0006154">
    <property type="term" value="P:adenosine catabolic process"/>
    <property type="evidence" value="ECO:0007669"/>
    <property type="project" value="TreeGrafter"/>
</dbReference>
<dbReference type="InterPro" id="IPR001365">
    <property type="entry name" value="A_deaminase_dom"/>
</dbReference>
<evidence type="ECO:0000256" key="9">
    <source>
        <dbReference type="ARBA" id="ARBA00047764"/>
    </source>
</evidence>
<dbReference type="GO" id="GO:0046872">
    <property type="term" value="F:metal ion binding"/>
    <property type="evidence" value="ECO:0007669"/>
    <property type="project" value="UniProtKB-KW"/>
</dbReference>
<reference evidence="12" key="1">
    <citation type="submission" date="2022-06" db="EMBL/GenBank/DDBJ databases">
        <title>Complete genome sequences of two strains of the flax pathogen Septoria linicola.</title>
        <authorList>
            <person name="Lapalu N."/>
            <person name="Simon A."/>
            <person name="Demenou B."/>
            <person name="Paumier D."/>
            <person name="Guillot M.-P."/>
            <person name="Gout L."/>
            <person name="Valade R."/>
        </authorList>
    </citation>
    <scope>NUCLEOTIDE SEQUENCE</scope>
    <source>
        <strain evidence="12">SE15195</strain>
    </source>
</reference>
<dbReference type="EMBL" id="CP099418">
    <property type="protein sequence ID" value="USW47840.1"/>
    <property type="molecule type" value="Genomic_DNA"/>
</dbReference>
<evidence type="ECO:0000256" key="2">
    <source>
        <dbReference type="ARBA" id="ARBA00004613"/>
    </source>
</evidence>
<evidence type="ECO:0000256" key="5">
    <source>
        <dbReference type="ARBA" id="ARBA00022525"/>
    </source>
</evidence>
<dbReference type="EC" id="3.5.4.4" evidence="4"/>
<keyword evidence="7" id="KW-0732">Signal</keyword>
<name>A0A9Q9AEW8_9PEZI</name>
<dbReference type="Pfam" id="PF00962">
    <property type="entry name" value="A_deaminase"/>
    <property type="match status" value="1"/>
</dbReference>
<gene>
    <name evidence="12" type="ORF">Slin15195_G011590</name>
</gene>
<feature type="region of interest" description="Disordered" evidence="10">
    <location>
        <begin position="13"/>
        <end position="36"/>
    </location>
</feature>
<dbReference type="PANTHER" id="PTHR11409:SF37">
    <property type="entry name" value="ADENOSINE DEAMINASE DOMAIN-CONTAINING PROTEIN"/>
    <property type="match status" value="1"/>
</dbReference>
<evidence type="ECO:0000256" key="10">
    <source>
        <dbReference type="SAM" id="MobiDB-lite"/>
    </source>
</evidence>
<dbReference type="InterPro" id="IPR006330">
    <property type="entry name" value="Ado/ade_deaminase"/>
</dbReference>
<dbReference type="Gene3D" id="3.20.20.140">
    <property type="entry name" value="Metal-dependent hydrolases"/>
    <property type="match status" value="1"/>
</dbReference>
<evidence type="ECO:0000259" key="11">
    <source>
        <dbReference type="Pfam" id="PF00962"/>
    </source>
</evidence>
<evidence type="ECO:0000313" key="13">
    <source>
        <dbReference type="Proteomes" id="UP001056384"/>
    </source>
</evidence>
<keyword evidence="13" id="KW-1185">Reference proteome</keyword>
<dbReference type="FunFam" id="3.20.20.140:FF:000017">
    <property type="entry name" value="Adenosine deaminase 2"/>
    <property type="match status" value="1"/>
</dbReference>
<evidence type="ECO:0000313" key="12">
    <source>
        <dbReference type="EMBL" id="USW47840.1"/>
    </source>
</evidence>
<sequence length="645" mass="73886">MCVQLKGRNLSKSPDIEIEKKPASNRKKSSRASFFRKATFTEPEMATEDDTARVNARFSQHIELQQHSTTYEADKQKLLGSERELAWDEPAKRSASEKEVTANQILIALREHERYAPDLFGNRPGEAIPSKLSRDMGGRFLVNKDRIDRSHVFKIAQQMPKGAHLHLHFNAELPAEVLLPHARSQAMQDTMFIRSTKFLLTAADFDDCEIVFDVLPQATAQGDIFSSTYDPNVKTKAHKDWSERTAWMLWREFRQRFLEFPENIYVENLAGNDEGLDRAEQWVRDKMIITQNKAYANDQTTNGVWACFNQGTRAFKGLLNYEGVYRWYIGHAIDSMIRDRVMYAELRPMLLDQDIPANDGILRLDHGDQMQIICEELSKKEGELREAGRLHLFPFGIKIIYCTPRSIPRERMRSELENCLKLKLRFPKLICGFDLVGAEDRPNNIGFYADLLLAFTNTCKGLGISIPFMFHAGESLLDTGGSHNPDNSNLYDSLLLSAKRIGHGYAILKHPTLVTQYKEQNICLELCPVSNEVLGLCSNIREHRFPELLAAGLHCTLNADNPGLFRGPTLDSKSLSYEFYQVLVGDPRMSIHGWKQLAVWSIEHSCLNDEEVLQLRATFDNEWEEFCQWVVEHYQAIYYALPGLN</sequence>
<dbReference type="AlphaFoldDB" id="A0A9Q9AEW8"/>
<protein>
    <recommendedName>
        <fullName evidence="4">adenosine deaminase</fullName>
        <ecNumber evidence="4">3.5.4.4</ecNumber>
    </recommendedName>
</protein>
<evidence type="ECO:0000256" key="6">
    <source>
        <dbReference type="ARBA" id="ARBA00022723"/>
    </source>
</evidence>
<comment type="catalytic activity">
    <reaction evidence="9">
        <text>adenosine + H2O + H(+) = inosine + NH4(+)</text>
        <dbReference type="Rhea" id="RHEA:24408"/>
        <dbReference type="ChEBI" id="CHEBI:15377"/>
        <dbReference type="ChEBI" id="CHEBI:15378"/>
        <dbReference type="ChEBI" id="CHEBI:16335"/>
        <dbReference type="ChEBI" id="CHEBI:17596"/>
        <dbReference type="ChEBI" id="CHEBI:28938"/>
        <dbReference type="EC" id="3.5.4.4"/>
    </reaction>
</comment>
<keyword evidence="8 12" id="KW-0378">Hydrolase</keyword>
<dbReference type="GO" id="GO:0004000">
    <property type="term" value="F:adenosine deaminase activity"/>
    <property type="evidence" value="ECO:0007669"/>
    <property type="project" value="TreeGrafter"/>
</dbReference>
<feature type="domain" description="Adenosine deaminase" evidence="11">
    <location>
        <begin position="332"/>
        <end position="618"/>
    </location>
</feature>
<dbReference type="Proteomes" id="UP001056384">
    <property type="component" value="Chromosome 1"/>
</dbReference>
<evidence type="ECO:0000256" key="3">
    <source>
        <dbReference type="ARBA" id="ARBA00006083"/>
    </source>
</evidence>
<dbReference type="InterPro" id="IPR032466">
    <property type="entry name" value="Metal_Hydrolase"/>
</dbReference>
<comment type="cofactor">
    <cofactor evidence="1">
        <name>Zn(2+)</name>
        <dbReference type="ChEBI" id="CHEBI:29105"/>
    </cofactor>
</comment>
<proteinExistence type="inferred from homology"/>
<evidence type="ECO:0000256" key="1">
    <source>
        <dbReference type="ARBA" id="ARBA00001947"/>
    </source>
</evidence>
<dbReference type="GO" id="GO:0046103">
    <property type="term" value="P:inosine biosynthetic process"/>
    <property type="evidence" value="ECO:0007669"/>
    <property type="project" value="TreeGrafter"/>
</dbReference>
<accession>A0A9Q9AEW8</accession>